<dbReference type="OrthoDB" id="10262062at2759"/>
<keyword evidence="2 6" id="KW-0690">Ribosome biogenesis</keyword>
<dbReference type="GO" id="GO:0030490">
    <property type="term" value="P:maturation of SSU-rRNA"/>
    <property type="evidence" value="ECO:0007669"/>
    <property type="project" value="TreeGrafter"/>
</dbReference>
<dbReference type="PANTHER" id="PTHR20426">
    <property type="entry name" value="RIBOSOME BIOGENESIS PROTEIN TSR3 HOMOLOG"/>
    <property type="match status" value="1"/>
</dbReference>
<dbReference type="GO" id="GO:0005737">
    <property type="term" value="C:cytoplasm"/>
    <property type="evidence" value="ECO:0007669"/>
    <property type="project" value="UniProtKB-SubCell"/>
</dbReference>
<evidence type="ECO:0000256" key="3">
    <source>
        <dbReference type="ARBA" id="ARBA00022552"/>
    </source>
</evidence>
<dbReference type="EC" id="2.5.1.157" evidence="6"/>
<feature type="domain" description="RNase L inhibitor RLI-like possible metal-binding" evidence="9">
    <location>
        <begin position="42"/>
        <end position="75"/>
    </location>
</feature>
<dbReference type="Pfam" id="PF04068">
    <property type="entry name" value="Fer4_RLI"/>
    <property type="match status" value="1"/>
</dbReference>
<evidence type="ECO:0000313" key="10">
    <source>
        <dbReference type="EMBL" id="PVU95392.1"/>
    </source>
</evidence>
<dbReference type="Pfam" id="PF04034">
    <property type="entry name" value="Ribo_biogen_C"/>
    <property type="match status" value="1"/>
</dbReference>
<dbReference type="EMBL" id="MBFR01000058">
    <property type="protein sequence ID" value="PVU95392.1"/>
    <property type="molecule type" value="Genomic_DNA"/>
</dbReference>
<keyword evidence="11" id="KW-1185">Reference proteome</keyword>
<name>A0A2T9YSR5_9FUNG</name>
<keyword evidence="5 6" id="KW-0949">S-adenosyl-L-methionine</keyword>
<reference evidence="10 11" key="1">
    <citation type="journal article" date="2018" name="MBio">
        <title>Comparative Genomics Reveals the Core Gene Toolbox for the Fungus-Insect Symbiosis.</title>
        <authorList>
            <person name="Wang Y."/>
            <person name="Stata M."/>
            <person name="Wang W."/>
            <person name="Stajich J.E."/>
            <person name="White M.M."/>
            <person name="Moncalvo J.M."/>
        </authorList>
    </citation>
    <scope>NUCLEOTIDE SEQUENCE [LARGE SCALE GENOMIC DNA]</scope>
    <source>
        <strain evidence="10 11">SWE-8-4</strain>
    </source>
</reference>
<feature type="domain" description="16S/18S rRNA aminocarboxypropyltransferase Tsr3 C-terminal" evidence="8">
    <location>
        <begin position="80"/>
        <end position="206"/>
    </location>
</feature>
<feature type="compositionally biased region" description="Basic and acidic residues" evidence="7">
    <location>
        <begin position="18"/>
        <end position="28"/>
    </location>
</feature>
<dbReference type="GO" id="GO:0000455">
    <property type="term" value="P:enzyme-directed rRNA pseudouridine synthesis"/>
    <property type="evidence" value="ECO:0007669"/>
    <property type="project" value="UniProtKB-UniRule"/>
</dbReference>
<dbReference type="PANTHER" id="PTHR20426:SF0">
    <property type="entry name" value="18S RRNA AMINOCARBOXYPROPYLTRANSFERASE"/>
    <property type="match status" value="1"/>
</dbReference>
<evidence type="ECO:0000259" key="8">
    <source>
        <dbReference type="Pfam" id="PF04034"/>
    </source>
</evidence>
<feature type="region of interest" description="Disordered" evidence="7">
    <location>
        <begin position="244"/>
        <end position="275"/>
    </location>
</feature>
<evidence type="ECO:0000256" key="2">
    <source>
        <dbReference type="ARBA" id="ARBA00022517"/>
    </source>
</evidence>
<comment type="caution">
    <text evidence="10">The sequence shown here is derived from an EMBL/GenBank/DDBJ whole genome shotgun (WGS) entry which is preliminary data.</text>
</comment>
<sequence length="334" mass="37894">MVKGKKGQFSSKRGKPRMFHEYTNRSEFDSEDQAENKNLTSMPLIMWDFDHCDPKRCSGRKLERLGMLKDLKLTQSFNGIVLSPVGTHTVSPADREIVRRYGAGTIDCSWARVDEVPFHRIKAKNNRLLPYLVAANQVNYGKPCKLNCAEALAGALFICGFKEDGDKVMSRFTWGHAFYELNEELFKLYEKCETAMEVIQVQNDFLESNIKKKVTSSSDKYIDFTDSESDDESVQTENVNQQHIINYSDSDDSDDSDTNNHTKGSEIGLDGRDMNKANVNPNINIDFKLSLNDSDCDENDQDSTDEYNTEPESDGYEYTTDKLGNTVKIKKAAV</sequence>
<proteinExistence type="inferred from homology"/>
<evidence type="ECO:0000256" key="4">
    <source>
        <dbReference type="ARBA" id="ARBA00022679"/>
    </source>
</evidence>
<dbReference type="NCBIfam" id="NF002621">
    <property type="entry name" value="PRK02287.1"/>
    <property type="match status" value="1"/>
</dbReference>
<evidence type="ECO:0000256" key="5">
    <source>
        <dbReference type="ARBA" id="ARBA00022691"/>
    </source>
</evidence>
<dbReference type="InterPro" id="IPR007177">
    <property type="entry name" value="Tsr3_C"/>
</dbReference>
<feature type="compositionally biased region" description="Acidic residues" evidence="7">
    <location>
        <begin position="294"/>
        <end position="315"/>
    </location>
</feature>
<keyword evidence="4 6" id="KW-0808">Transferase</keyword>
<dbReference type="AlphaFoldDB" id="A0A2T9YSR5"/>
<keyword evidence="1 6" id="KW-0963">Cytoplasm</keyword>
<feature type="binding site" evidence="6">
    <location>
        <position position="129"/>
    </location>
    <ligand>
        <name>S-adenosyl-L-methionine</name>
        <dbReference type="ChEBI" id="CHEBI:59789"/>
    </ligand>
</feature>
<evidence type="ECO:0000313" key="11">
    <source>
        <dbReference type="Proteomes" id="UP000245383"/>
    </source>
</evidence>
<comment type="similarity">
    <text evidence="6">Belongs to the TDD superfamily. TSR3 family.</text>
</comment>
<feature type="binding site" evidence="6">
    <location>
        <position position="106"/>
    </location>
    <ligand>
        <name>S-adenosyl-L-methionine</name>
        <dbReference type="ChEBI" id="CHEBI:59789"/>
    </ligand>
</feature>
<dbReference type="GO" id="GO:1904047">
    <property type="term" value="F:S-adenosyl-L-methionine binding"/>
    <property type="evidence" value="ECO:0007669"/>
    <property type="project" value="UniProtKB-UniRule"/>
</dbReference>
<dbReference type="GO" id="GO:0106388">
    <property type="term" value="F:rRNA small subunit aminocarboxypropyltransferase activity"/>
    <property type="evidence" value="ECO:0007669"/>
    <property type="project" value="UniProtKB-EC"/>
</dbReference>
<dbReference type="Proteomes" id="UP000245383">
    <property type="component" value="Unassembled WGS sequence"/>
</dbReference>
<accession>A0A2T9YSR5</accession>
<protein>
    <recommendedName>
        <fullName evidence="6">18S rRNA aminocarboxypropyltransferase</fullName>
        <ecNumber evidence="6">2.5.1.157</ecNumber>
    </recommendedName>
</protein>
<dbReference type="HAMAP" id="MF_01116">
    <property type="entry name" value="TSR3"/>
    <property type="match status" value="1"/>
</dbReference>
<keyword evidence="6" id="KW-0539">Nucleus</keyword>
<dbReference type="InterPro" id="IPR022968">
    <property type="entry name" value="Tsr3-like"/>
</dbReference>
<evidence type="ECO:0000256" key="1">
    <source>
        <dbReference type="ARBA" id="ARBA00022490"/>
    </source>
</evidence>
<feature type="binding site" evidence="6">
    <location>
        <position position="58"/>
    </location>
    <ligand>
        <name>S-adenosyl-L-methionine</name>
        <dbReference type="ChEBI" id="CHEBI:59789"/>
    </ligand>
</feature>
<keyword evidence="3 6" id="KW-0698">rRNA processing</keyword>
<comment type="subcellular location">
    <subcellularLocation>
        <location evidence="6">Cytoplasm</location>
    </subcellularLocation>
    <subcellularLocation>
        <location evidence="6">Nucleus</location>
    </subcellularLocation>
</comment>
<organism evidence="10 11">
    <name type="scientific">Smittium simulii</name>
    <dbReference type="NCBI Taxonomy" id="133385"/>
    <lineage>
        <taxon>Eukaryota</taxon>
        <taxon>Fungi</taxon>
        <taxon>Fungi incertae sedis</taxon>
        <taxon>Zoopagomycota</taxon>
        <taxon>Kickxellomycotina</taxon>
        <taxon>Harpellomycetes</taxon>
        <taxon>Harpellales</taxon>
        <taxon>Legeriomycetaceae</taxon>
        <taxon>Smittium</taxon>
    </lineage>
</organism>
<dbReference type="InterPro" id="IPR007209">
    <property type="entry name" value="RNaseL-inhib-like_metal-bd_dom"/>
</dbReference>
<dbReference type="GO" id="GO:0005634">
    <property type="term" value="C:nucleus"/>
    <property type="evidence" value="ECO:0007669"/>
    <property type="project" value="UniProtKB-SubCell"/>
</dbReference>
<gene>
    <name evidence="6" type="primary">TSR3</name>
    <name evidence="10" type="ORF">BB561_001845</name>
</gene>
<comment type="catalytic activity">
    <reaction evidence="6">
        <text>an N(1)-methylpseudouridine in rRNA + S-adenosyl-L-methionine = N(1)-methyl-N(3)-[(3S)-3-amino-3-carboxypropyl]pseudouridine in rRNA + S-methyl-5'-thioadenosine + H(+)</text>
        <dbReference type="Rhea" id="RHEA:63296"/>
        <dbReference type="Rhea" id="RHEA-COMP:11634"/>
        <dbReference type="Rhea" id="RHEA-COMP:16310"/>
        <dbReference type="ChEBI" id="CHEBI:15378"/>
        <dbReference type="ChEBI" id="CHEBI:17509"/>
        <dbReference type="ChEBI" id="CHEBI:59789"/>
        <dbReference type="ChEBI" id="CHEBI:74890"/>
        <dbReference type="ChEBI" id="CHEBI:146234"/>
        <dbReference type="EC" id="2.5.1.157"/>
    </reaction>
</comment>
<feature type="compositionally biased region" description="Basic and acidic residues" evidence="7">
    <location>
        <begin position="258"/>
        <end position="275"/>
    </location>
</feature>
<dbReference type="STRING" id="133385.A0A2T9YSR5"/>
<comment type="function">
    <text evidence="6">Aminocarboxypropyltransferase that catalyzes the aminocarboxypropyl transfer on pseudouridine at position 1191 (Psi1191) in 18S rRNA. It constitutes the last step in biosynthesis of the hypermodified N1-methyl-N3-(3-amino-3-carboxypropyl) pseudouridine (m1acp3-Psi) conserved in eukaryotic 18S rRNA.</text>
</comment>
<feature type="region of interest" description="Disordered" evidence="7">
    <location>
        <begin position="1"/>
        <end position="34"/>
    </location>
</feature>
<comment type="caution">
    <text evidence="6">Lacks conserved residue(s) required for the propagation of feature annotation.</text>
</comment>
<feature type="region of interest" description="Disordered" evidence="7">
    <location>
        <begin position="290"/>
        <end position="320"/>
    </location>
</feature>
<evidence type="ECO:0000256" key="7">
    <source>
        <dbReference type="SAM" id="MobiDB-lite"/>
    </source>
</evidence>
<evidence type="ECO:0000256" key="6">
    <source>
        <dbReference type="HAMAP-Rule" id="MF_03146"/>
    </source>
</evidence>
<comment type="catalytic activity">
    <reaction evidence="6">
        <text>N(1)-methylpseudouridine(1191) in yeast 18S rRNA + S-adenosyl-L-methionine = N(1)-methyl-N(3)-[(3S)-3-amino-3-carboxypropyl]pseudouridine(1191) in yeast 18S rRNA + S-methyl-5'-thioadenosine + H(+)</text>
        <dbReference type="Rhea" id="RHEA:63300"/>
        <dbReference type="Rhea" id="RHEA-COMP:13852"/>
        <dbReference type="Rhea" id="RHEA-COMP:16309"/>
        <dbReference type="ChEBI" id="CHEBI:15378"/>
        <dbReference type="ChEBI" id="CHEBI:17509"/>
        <dbReference type="ChEBI" id="CHEBI:59789"/>
        <dbReference type="ChEBI" id="CHEBI:74890"/>
        <dbReference type="ChEBI" id="CHEBI:146234"/>
    </reaction>
</comment>
<feature type="compositionally biased region" description="Basic residues" evidence="7">
    <location>
        <begin position="1"/>
        <end position="17"/>
    </location>
</feature>
<evidence type="ECO:0000259" key="9">
    <source>
        <dbReference type="Pfam" id="PF04068"/>
    </source>
</evidence>